<evidence type="ECO:0000256" key="3">
    <source>
        <dbReference type="ARBA" id="ARBA00023295"/>
    </source>
</evidence>
<comment type="similarity">
    <text evidence="1">Belongs to the glycosyl hydrolase 25 family.</text>
</comment>
<accession>A0A562JJ15</accession>
<dbReference type="PROSITE" id="PS51904">
    <property type="entry name" value="GLYCOSYL_HYDROL_F25_2"/>
    <property type="match status" value="1"/>
</dbReference>
<dbReference type="EMBL" id="VLKI01000013">
    <property type="protein sequence ID" value="TWH83140.1"/>
    <property type="molecule type" value="Genomic_DNA"/>
</dbReference>
<dbReference type="InterPro" id="IPR002053">
    <property type="entry name" value="Glyco_hydro_25"/>
</dbReference>
<dbReference type="PANTHER" id="PTHR34135:SF2">
    <property type="entry name" value="LYSOZYME"/>
    <property type="match status" value="1"/>
</dbReference>
<organism evidence="4 5">
    <name type="scientific">Cytobacillus oceanisediminis</name>
    <dbReference type="NCBI Taxonomy" id="665099"/>
    <lineage>
        <taxon>Bacteria</taxon>
        <taxon>Bacillati</taxon>
        <taxon>Bacillota</taxon>
        <taxon>Bacilli</taxon>
        <taxon>Bacillales</taxon>
        <taxon>Bacillaceae</taxon>
        <taxon>Cytobacillus</taxon>
    </lineage>
</organism>
<evidence type="ECO:0000256" key="2">
    <source>
        <dbReference type="ARBA" id="ARBA00022801"/>
    </source>
</evidence>
<dbReference type="OrthoDB" id="9802228at2"/>
<evidence type="ECO:0000256" key="1">
    <source>
        <dbReference type="ARBA" id="ARBA00010646"/>
    </source>
</evidence>
<dbReference type="InterPro" id="IPR018077">
    <property type="entry name" value="Glyco_hydro_fam25_subgr"/>
</dbReference>
<keyword evidence="5" id="KW-1185">Reference proteome</keyword>
<dbReference type="Gene3D" id="3.20.20.80">
    <property type="entry name" value="Glycosidases"/>
    <property type="match status" value="1"/>
</dbReference>
<dbReference type="CDD" id="cd00599">
    <property type="entry name" value="GH25_muramidase"/>
    <property type="match status" value="1"/>
</dbReference>
<dbReference type="Pfam" id="PF01183">
    <property type="entry name" value="Glyco_hydro_25"/>
    <property type="match status" value="1"/>
</dbReference>
<gene>
    <name evidence="4" type="ORF">IQ19_03875</name>
</gene>
<evidence type="ECO:0000313" key="5">
    <source>
        <dbReference type="Proteomes" id="UP000318667"/>
    </source>
</evidence>
<name>A0A562JJ15_9BACI</name>
<protein>
    <submittedName>
        <fullName evidence="4">Lysozyme</fullName>
    </submittedName>
</protein>
<proteinExistence type="inferred from homology"/>
<dbReference type="InterPro" id="IPR017853">
    <property type="entry name" value="GH"/>
</dbReference>
<keyword evidence="3" id="KW-0326">Glycosidase</keyword>
<dbReference type="GO" id="GO:0003796">
    <property type="term" value="F:lysozyme activity"/>
    <property type="evidence" value="ECO:0007669"/>
    <property type="project" value="InterPro"/>
</dbReference>
<dbReference type="RefSeq" id="WP_144544061.1">
    <property type="nucleotide sequence ID" value="NZ_CBCSDC010000013.1"/>
</dbReference>
<evidence type="ECO:0000313" key="4">
    <source>
        <dbReference type="EMBL" id="TWH83140.1"/>
    </source>
</evidence>
<dbReference type="GO" id="GO:0016052">
    <property type="term" value="P:carbohydrate catabolic process"/>
    <property type="evidence" value="ECO:0007669"/>
    <property type="project" value="TreeGrafter"/>
</dbReference>
<dbReference type="GO" id="GO:0009253">
    <property type="term" value="P:peptidoglycan catabolic process"/>
    <property type="evidence" value="ECO:0007669"/>
    <property type="project" value="InterPro"/>
</dbReference>
<dbReference type="AlphaFoldDB" id="A0A562JJ15"/>
<dbReference type="Proteomes" id="UP000318667">
    <property type="component" value="Unassembled WGS sequence"/>
</dbReference>
<dbReference type="PANTHER" id="PTHR34135">
    <property type="entry name" value="LYSOZYME"/>
    <property type="match status" value="1"/>
</dbReference>
<reference evidence="4 5" key="1">
    <citation type="journal article" date="2015" name="Stand. Genomic Sci.">
        <title>Genomic Encyclopedia of Bacterial and Archaeal Type Strains, Phase III: the genomes of soil and plant-associated and newly described type strains.</title>
        <authorList>
            <person name="Whitman W.B."/>
            <person name="Woyke T."/>
            <person name="Klenk H.P."/>
            <person name="Zhou Y."/>
            <person name="Lilburn T.G."/>
            <person name="Beck B.J."/>
            <person name="De Vos P."/>
            <person name="Vandamme P."/>
            <person name="Eisen J.A."/>
            <person name="Garrity G."/>
            <person name="Hugenholtz P."/>
            <person name="Kyrpides N.C."/>
        </authorList>
    </citation>
    <scope>NUCLEOTIDE SEQUENCE [LARGE SCALE GENOMIC DNA]</scope>
    <source>
        <strain evidence="4 5">CGMCC 1.10115</strain>
    </source>
</reference>
<sequence>MQPRNPDNVQGLDVSQHQGDINWTLVFEAGKSFVFIKATEGATVKDAKFDFNYTEAQNAGLYVGAYHYAYPESMDDPILEADYFIDTVNGAGGFEGDLRLPPVLDFETNQGGLDKDQLSEWARIWMERVMEQVGIKPIVYTYLDFGRRSLNESLGEYPLWFARYDVQQPEDFSGWSEWRFLQYTNSGRVSGIMGNVDLNDFDGSIETLEQFRIDSMLW</sequence>
<dbReference type="GO" id="GO:0016998">
    <property type="term" value="P:cell wall macromolecule catabolic process"/>
    <property type="evidence" value="ECO:0007669"/>
    <property type="project" value="InterPro"/>
</dbReference>
<dbReference type="SMART" id="SM00641">
    <property type="entry name" value="Glyco_25"/>
    <property type="match status" value="1"/>
</dbReference>
<keyword evidence="2" id="KW-0378">Hydrolase</keyword>
<comment type="caution">
    <text evidence="4">The sequence shown here is derived from an EMBL/GenBank/DDBJ whole genome shotgun (WGS) entry which is preliminary data.</text>
</comment>
<dbReference type="GeneID" id="65404998"/>
<dbReference type="SUPFAM" id="SSF51445">
    <property type="entry name" value="(Trans)glycosidases"/>
    <property type="match status" value="1"/>
</dbReference>